<evidence type="ECO:0000259" key="1">
    <source>
        <dbReference type="Pfam" id="PF13175"/>
    </source>
</evidence>
<dbReference type="Pfam" id="PF20469">
    <property type="entry name" value="OLD-like_TOPRIM"/>
    <property type="match status" value="1"/>
</dbReference>
<reference evidence="3 4" key="1">
    <citation type="journal article" date="2019" name="Nat. Med.">
        <title>A library of human gut bacterial isolates paired with longitudinal multiomics data enables mechanistic microbiome research.</title>
        <authorList>
            <person name="Poyet M."/>
            <person name="Groussin M."/>
            <person name="Gibbons S.M."/>
            <person name="Avila-Pacheco J."/>
            <person name="Jiang X."/>
            <person name="Kearney S.M."/>
            <person name="Perrotta A.R."/>
            <person name="Berdy B."/>
            <person name="Zhao S."/>
            <person name="Lieberman T.D."/>
            <person name="Swanson P.K."/>
            <person name="Smith M."/>
            <person name="Roesemann S."/>
            <person name="Alexander J.E."/>
            <person name="Rich S.A."/>
            <person name="Livny J."/>
            <person name="Vlamakis H."/>
            <person name="Clish C."/>
            <person name="Bullock K."/>
            <person name="Deik A."/>
            <person name="Scott J."/>
            <person name="Pierce K.A."/>
            <person name="Xavier R.J."/>
            <person name="Alm E.J."/>
        </authorList>
    </citation>
    <scope>NUCLEOTIDE SEQUENCE [LARGE SCALE GENOMIC DNA]</scope>
    <source>
        <strain evidence="3 4">BIOML-A8</strain>
    </source>
</reference>
<evidence type="ECO:0000259" key="2">
    <source>
        <dbReference type="Pfam" id="PF20469"/>
    </source>
</evidence>
<dbReference type="InterPro" id="IPR051396">
    <property type="entry name" value="Bact_Antivir_Def_Nuclease"/>
</dbReference>
<dbReference type="InterPro" id="IPR041685">
    <property type="entry name" value="AAA_GajA/Old/RecF-like"/>
</dbReference>
<proteinExistence type="predicted"/>
<dbReference type="InterPro" id="IPR034139">
    <property type="entry name" value="TOPRIM_OLD"/>
</dbReference>
<dbReference type="PANTHER" id="PTHR43581:SF4">
    <property type="entry name" value="ATP_GTP PHOSPHATASE"/>
    <property type="match status" value="1"/>
</dbReference>
<dbReference type="EMBL" id="VVYX01000028">
    <property type="protein sequence ID" value="KAA5415770.1"/>
    <property type="molecule type" value="Genomic_DNA"/>
</dbReference>
<name>A0A6L3JVZ5_9BACE</name>
<dbReference type="CDD" id="cd01026">
    <property type="entry name" value="TOPRIM_OLD"/>
    <property type="match status" value="1"/>
</dbReference>
<dbReference type="AlphaFoldDB" id="A0A6L3JVZ5"/>
<dbReference type="Gene3D" id="3.40.50.300">
    <property type="entry name" value="P-loop containing nucleotide triphosphate hydrolases"/>
    <property type="match status" value="1"/>
</dbReference>
<accession>A0A6L3JVZ5</accession>
<dbReference type="SUPFAM" id="SSF52540">
    <property type="entry name" value="P-loop containing nucleoside triphosphate hydrolases"/>
    <property type="match status" value="1"/>
</dbReference>
<feature type="domain" description="OLD protein-like TOPRIM" evidence="2">
    <location>
        <begin position="454"/>
        <end position="526"/>
    </location>
</feature>
<evidence type="ECO:0000313" key="4">
    <source>
        <dbReference type="Proteomes" id="UP000482653"/>
    </source>
</evidence>
<comment type="caution">
    <text evidence="3">The sequence shown here is derived from an EMBL/GenBank/DDBJ whole genome shotgun (WGS) entry which is preliminary data.</text>
</comment>
<protein>
    <submittedName>
        <fullName evidence="3">AAA family ATPase</fullName>
    </submittedName>
</protein>
<dbReference type="RefSeq" id="WP_149947776.1">
    <property type="nucleotide sequence ID" value="NZ_JBBNMF010000020.1"/>
</dbReference>
<feature type="domain" description="Endonuclease GajA/Old nuclease/RecF-like AAA" evidence="1">
    <location>
        <begin position="1"/>
        <end position="390"/>
    </location>
</feature>
<dbReference type="Proteomes" id="UP000482653">
    <property type="component" value="Unassembled WGS sequence"/>
</dbReference>
<dbReference type="PANTHER" id="PTHR43581">
    <property type="entry name" value="ATP/GTP PHOSPHATASE"/>
    <property type="match status" value="1"/>
</dbReference>
<dbReference type="Pfam" id="PF13175">
    <property type="entry name" value="AAA_15"/>
    <property type="match status" value="1"/>
</dbReference>
<evidence type="ECO:0000313" key="3">
    <source>
        <dbReference type="EMBL" id="KAA5415770.1"/>
    </source>
</evidence>
<dbReference type="InterPro" id="IPR027417">
    <property type="entry name" value="P-loop_NTPase"/>
</dbReference>
<gene>
    <name evidence="3" type="ORF">F2Y87_20450</name>
</gene>
<organism evidence="3 4">
    <name type="scientific">Bacteroides cellulosilyticus</name>
    <dbReference type="NCBI Taxonomy" id="246787"/>
    <lineage>
        <taxon>Bacteria</taxon>
        <taxon>Pseudomonadati</taxon>
        <taxon>Bacteroidota</taxon>
        <taxon>Bacteroidia</taxon>
        <taxon>Bacteroidales</taxon>
        <taxon>Bacteroidaceae</taxon>
        <taxon>Bacteroides</taxon>
    </lineage>
</organism>
<sequence length="682" mass="79304">MKISKIKVNNYRLLKSFELEVEEKLSLIIGKNNTGKTSLFSVLSKFLNPSSRKGFLYNDFNTDFKKIVENSVINAEIEKEKWQDLMISMLVYIDYEENDNLENISELILNLDPTDHTLILSFEYFLNYDSYLRLRKDFAGFKSDKLPERGFDFFLNKNVASYFKKRNRVLESGNETNSIEIDDIRVRRIINIQTISAKRDIDNEGSNSESGRALSRFSAEFYKSRGSVNTIDLSDFQKKLLETDKTFNDIYKVIFKPVTDNIKKFASHGSTEPLLEIISNLQEEKLLNDNTSVIYNQDGHTLPEDYNGLGYLNLFAIIYCIHIKLDLLKKHGIVNEKPSDINLLFIEEPEAHTHPQLQYAFIRNIKEMLEQESKGIVLHTIISTHSSHIVSQSEFDDIKYFYRDFKDNNILVRNLSELQKIYMNEESKEEDKTIQKKNFQFLKQYLTLEKAELFFADKAIFIEGDTERILMPAMMKKLDMEKSKEDSFIPLMSQNISIIEVGAYAHIFEHFLRFLGIKTLIITDIDSVNDSDTACPVCIGKKTSNASIKHFLEGKTLDNLKKLPKEEKILKFEGGKWVGDVNGHLRISFQTEQDSYHARSFEDSFIALNYDFINDNKAHFNGLKCRDDFDKGKYTEHPIYEITEKCIAKKTVFATDILYFSNDNMSNWSIPQYIKEGLEWLA</sequence>